<dbReference type="InterPro" id="IPR034704">
    <property type="entry name" value="Ribosomal_bL28/bL31-like_sf"/>
</dbReference>
<dbReference type="GO" id="GO:0005762">
    <property type="term" value="C:mitochondrial large ribosomal subunit"/>
    <property type="evidence" value="ECO:0007669"/>
    <property type="project" value="TreeGrafter"/>
</dbReference>
<dbReference type="HAMAP" id="MF_00373">
    <property type="entry name" value="Ribosomal_bL28"/>
    <property type="match status" value="1"/>
</dbReference>
<keyword evidence="3" id="KW-0687">Ribonucleoprotein</keyword>
<accession>F0WX23</accession>
<name>F0WX23_9STRA</name>
<sequence length="140" mass="15894">MADLGLGRCMRFLQAFTRGSKKHEHISGRARRGLFAGRDKGFGNNVSHSKRRTRRSWKVNHQWKHLYSEALDEMIGLNVTTHTLRCIDKIGGLDNYLQSISDEQELGVKGLKAKNRIVEALKAQTENDTESMIQPLTQTS</sequence>
<evidence type="ECO:0000256" key="2">
    <source>
        <dbReference type="ARBA" id="ARBA00022980"/>
    </source>
</evidence>
<dbReference type="Gene3D" id="2.30.170.40">
    <property type="entry name" value="Ribosomal protein L28/L24"/>
    <property type="match status" value="1"/>
</dbReference>
<comment type="similarity">
    <text evidence="1">Belongs to the bacterial ribosomal protein bL28 family.</text>
</comment>
<reference evidence="5" key="2">
    <citation type="submission" date="2011-02" db="EMBL/GenBank/DDBJ databases">
        <authorList>
            <person name="MacLean D."/>
        </authorList>
    </citation>
    <scope>NUCLEOTIDE SEQUENCE</scope>
</reference>
<dbReference type="HOGENOM" id="CLU_064548_4_0_1"/>
<evidence type="ECO:0000313" key="5">
    <source>
        <dbReference type="EMBL" id="CCA26012.1"/>
    </source>
</evidence>
<proteinExistence type="inferred from homology"/>
<dbReference type="AlphaFoldDB" id="F0WX23"/>
<dbReference type="InterPro" id="IPR026569">
    <property type="entry name" value="Ribosomal_bL28"/>
</dbReference>
<evidence type="ECO:0000256" key="1">
    <source>
        <dbReference type="ARBA" id="ARBA00008760"/>
    </source>
</evidence>
<dbReference type="FunFam" id="2.30.170.40:FF:000003">
    <property type="entry name" value="54S ribosomal protein L24"/>
    <property type="match status" value="1"/>
</dbReference>
<organism evidence="5">
    <name type="scientific">Albugo laibachii Nc14</name>
    <dbReference type="NCBI Taxonomy" id="890382"/>
    <lineage>
        <taxon>Eukaryota</taxon>
        <taxon>Sar</taxon>
        <taxon>Stramenopiles</taxon>
        <taxon>Oomycota</taxon>
        <taxon>Peronosporomycetes</taxon>
        <taxon>Albuginales</taxon>
        <taxon>Albuginaceae</taxon>
        <taxon>Albugo</taxon>
    </lineage>
</organism>
<dbReference type="GO" id="GO:0003735">
    <property type="term" value="F:structural constituent of ribosome"/>
    <property type="evidence" value="ECO:0007669"/>
    <property type="project" value="InterPro"/>
</dbReference>
<dbReference type="InterPro" id="IPR037147">
    <property type="entry name" value="Ribosomal_bL28_sf"/>
</dbReference>
<gene>
    <name evidence="5" type="primary">AlNc14C340G10780</name>
    <name evidence="5" type="ORF">ALNC14_121560</name>
</gene>
<evidence type="ECO:0000256" key="4">
    <source>
        <dbReference type="ARBA" id="ARBA00035269"/>
    </source>
</evidence>
<dbReference type="Pfam" id="PF00830">
    <property type="entry name" value="Ribosomal_L28"/>
    <property type="match status" value="1"/>
</dbReference>
<dbReference type="PANTHER" id="PTHR13528:SF2">
    <property type="entry name" value="LARGE RIBOSOMAL SUBUNIT PROTEIN BL28M"/>
    <property type="match status" value="1"/>
</dbReference>
<keyword evidence="2" id="KW-0689">Ribosomal protein</keyword>
<reference evidence="5" key="1">
    <citation type="journal article" date="2011" name="PLoS Biol.">
        <title>Gene gain and loss during evolution of obligate parasitism in the white rust pathogen of Arabidopsis thaliana.</title>
        <authorList>
            <person name="Kemen E."/>
            <person name="Gardiner A."/>
            <person name="Schultz-Larsen T."/>
            <person name="Kemen A.C."/>
            <person name="Balmuth A.L."/>
            <person name="Robert-Seilaniantz A."/>
            <person name="Bailey K."/>
            <person name="Holub E."/>
            <person name="Studholme D.J."/>
            <person name="Maclean D."/>
            <person name="Jones J.D."/>
        </authorList>
    </citation>
    <scope>NUCLEOTIDE SEQUENCE</scope>
</reference>
<dbReference type="PANTHER" id="PTHR13528">
    <property type="entry name" value="39S RIBOSOMAL PROTEIN L28, MITOCHONDRIAL"/>
    <property type="match status" value="1"/>
</dbReference>
<protein>
    <recommendedName>
        <fullName evidence="4">Large ribosomal subunit protein bL28m</fullName>
    </recommendedName>
</protein>
<dbReference type="EMBL" id="FR824385">
    <property type="protein sequence ID" value="CCA26012.1"/>
    <property type="molecule type" value="Genomic_DNA"/>
</dbReference>
<dbReference type="SUPFAM" id="SSF143800">
    <property type="entry name" value="L28p-like"/>
    <property type="match status" value="1"/>
</dbReference>
<evidence type="ECO:0000256" key="3">
    <source>
        <dbReference type="ARBA" id="ARBA00023274"/>
    </source>
</evidence>